<dbReference type="EMBL" id="CADCXU010020158">
    <property type="protein sequence ID" value="CAB0008124.1"/>
    <property type="molecule type" value="Genomic_DNA"/>
</dbReference>
<evidence type="ECO:0000313" key="2">
    <source>
        <dbReference type="EMBL" id="CAB0008124.1"/>
    </source>
</evidence>
<gene>
    <name evidence="1" type="ORF">NTEN_LOCUS13349</name>
    <name evidence="2" type="ORF">NTEN_LOCUS13370</name>
</gene>
<protein>
    <submittedName>
        <fullName evidence="2">Uncharacterized protein</fullName>
    </submittedName>
</protein>
<reference evidence="2 3" key="1">
    <citation type="submission" date="2020-02" db="EMBL/GenBank/DDBJ databases">
        <authorList>
            <person name="Ferguson B K."/>
        </authorList>
    </citation>
    <scope>NUCLEOTIDE SEQUENCE [LARGE SCALE GENOMIC DNA]</scope>
</reference>
<organism evidence="2 3">
    <name type="scientific">Nesidiocoris tenuis</name>
    <dbReference type="NCBI Taxonomy" id="355587"/>
    <lineage>
        <taxon>Eukaryota</taxon>
        <taxon>Metazoa</taxon>
        <taxon>Ecdysozoa</taxon>
        <taxon>Arthropoda</taxon>
        <taxon>Hexapoda</taxon>
        <taxon>Insecta</taxon>
        <taxon>Pterygota</taxon>
        <taxon>Neoptera</taxon>
        <taxon>Paraneoptera</taxon>
        <taxon>Hemiptera</taxon>
        <taxon>Heteroptera</taxon>
        <taxon>Panheteroptera</taxon>
        <taxon>Cimicomorpha</taxon>
        <taxon>Miridae</taxon>
        <taxon>Dicyphina</taxon>
        <taxon>Nesidiocoris</taxon>
    </lineage>
</organism>
<accession>A0A6H5GXS2</accession>
<dbReference type="Proteomes" id="UP000479000">
    <property type="component" value="Unassembled WGS sequence"/>
</dbReference>
<evidence type="ECO:0000313" key="1">
    <source>
        <dbReference type="EMBL" id="CAB0008103.1"/>
    </source>
</evidence>
<feature type="non-terminal residue" evidence="2">
    <location>
        <position position="1"/>
    </location>
</feature>
<keyword evidence="3" id="KW-1185">Reference proteome</keyword>
<proteinExistence type="predicted"/>
<dbReference type="EMBL" id="CADCXU010020147">
    <property type="protein sequence ID" value="CAB0008103.1"/>
    <property type="molecule type" value="Genomic_DNA"/>
</dbReference>
<evidence type="ECO:0000313" key="3">
    <source>
        <dbReference type="Proteomes" id="UP000479000"/>
    </source>
</evidence>
<sequence length="192" mass="20908">KNNSQKKICSSHITTTISIASGFEIGDHKSYSSWRAYGPGAVQSPVQVGALELSRTSFCHVGPAQVGGSAHAEGIKAKNDRRCRGDEHCHVVLNANEMIFDRVRNIALSSTWPQSCGRTRPSLCCSSGIRTGSMGCNHMHMMGSAPFPQAQRLLDHPIILLELAQENSHFLVLHPPAGIYFVLAVPLLQEYT</sequence>
<dbReference type="AlphaFoldDB" id="A0A6H5GXS2"/>
<name>A0A6H5GXS2_9HEMI</name>